<evidence type="ECO:0000256" key="4">
    <source>
        <dbReference type="ARBA" id="ARBA00022840"/>
    </source>
</evidence>
<dbReference type="GO" id="GO:0005524">
    <property type="term" value="F:ATP binding"/>
    <property type="evidence" value="ECO:0007669"/>
    <property type="project" value="UniProtKB-KW"/>
</dbReference>
<dbReference type="AlphaFoldDB" id="A0ABD5QY80"/>
<feature type="domain" description="ABC transporter" evidence="6">
    <location>
        <begin position="13"/>
        <end position="266"/>
    </location>
</feature>
<dbReference type="Proteomes" id="UP001596118">
    <property type="component" value="Unassembled WGS sequence"/>
</dbReference>
<reference evidence="7 8" key="1">
    <citation type="journal article" date="2019" name="Int. J. Syst. Evol. Microbiol.">
        <title>The Global Catalogue of Microorganisms (GCM) 10K type strain sequencing project: providing services to taxonomists for standard genome sequencing and annotation.</title>
        <authorList>
            <consortium name="The Broad Institute Genomics Platform"/>
            <consortium name="The Broad Institute Genome Sequencing Center for Infectious Disease"/>
            <person name="Wu L."/>
            <person name="Ma J."/>
        </authorList>
    </citation>
    <scope>NUCLEOTIDE SEQUENCE [LARGE SCALE GENOMIC DNA]</scope>
    <source>
        <strain evidence="7 8">CGMCC 1.12124</strain>
    </source>
</reference>
<keyword evidence="4 7" id="KW-0067">ATP-binding</keyword>
<dbReference type="EMBL" id="JBHSKY010000002">
    <property type="protein sequence ID" value="MFC5277647.1"/>
    <property type="molecule type" value="Genomic_DNA"/>
</dbReference>
<evidence type="ECO:0000313" key="8">
    <source>
        <dbReference type="Proteomes" id="UP001596118"/>
    </source>
</evidence>
<dbReference type="InterPro" id="IPR003593">
    <property type="entry name" value="AAA+_ATPase"/>
</dbReference>
<dbReference type="InterPro" id="IPR050319">
    <property type="entry name" value="ABC_transp_ATP-bind"/>
</dbReference>
<dbReference type="PROSITE" id="PS00211">
    <property type="entry name" value="ABC_TRANSPORTER_1"/>
    <property type="match status" value="1"/>
</dbReference>
<accession>A0ABD5QY80</accession>
<name>A0ABD5QY80_9EURY</name>
<evidence type="ECO:0000256" key="2">
    <source>
        <dbReference type="ARBA" id="ARBA00022448"/>
    </source>
</evidence>
<dbReference type="InterPro" id="IPR017871">
    <property type="entry name" value="ABC_transporter-like_CS"/>
</dbReference>
<dbReference type="GO" id="GO:0055085">
    <property type="term" value="P:transmembrane transport"/>
    <property type="evidence" value="ECO:0007669"/>
    <property type="project" value="UniProtKB-ARBA"/>
</dbReference>
<dbReference type="PANTHER" id="PTHR43776">
    <property type="entry name" value="TRANSPORT ATP-BINDING PROTEIN"/>
    <property type="match status" value="1"/>
</dbReference>
<comment type="caution">
    <text evidence="7">The sequence shown here is derived from an EMBL/GenBank/DDBJ whole genome shotgun (WGS) entry which is preliminary data.</text>
</comment>
<dbReference type="Gene3D" id="3.40.50.300">
    <property type="entry name" value="P-loop containing nucleotide triphosphate hydrolases"/>
    <property type="match status" value="1"/>
</dbReference>
<dbReference type="PROSITE" id="PS50893">
    <property type="entry name" value="ABC_TRANSPORTER_2"/>
    <property type="match status" value="1"/>
</dbReference>
<dbReference type="Pfam" id="PF00005">
    <property type="entry name" value="ABC_tran"/>
    <property type="match status" value="1"/>
</dbReference>
<dbReference type="SMART" id="SM00382">
    <property type="entry name" value="AAA"/>
    <property type="match status" value="1"/>
</dbReference>
<dbReference type="PANTHER" id="PTHR43776:SF7">
    <property type="entry name" value="D,D-DIPEPTIDE TRANSPORT ATP-BINDING PROTEIN DDPF-RELATED"/>
    <property type="match status" value="1"/>
</dbReference>
<evidence type="ECO:0000256" key="5">
    <source>
        <dbReference type="SAM" id="MobiDB-lite"/>
    </source>
</evidence>
<evidence type="ECO:0000313" key="7">
    <source>
        <dbReference type="EMBL" id="MFC5277647.1"/>
    </source>
</evidence>
<dbReference type="Pfam" id="PF08352">
    <property type="entry name" value="oligo_HPY"/>
    <property type="match status" value="1"/>
</dbReference>
<gene>
    <name evidence="7" type="ORF">ACFPM1_02515</name>
</gene>
<evidence type="ECO:0000256" key="3">
    <source>
        <dbReference type="ARBA" id="ARBA00022741"/>
    </source>
</evidence>
<protein>
    <submittedName>
        <fullName evidence="7">ABC transporter ATP-binding protein</fullName>
    </submittedName>
</protein>
<comment type="similarity">
    <text evidence="1">Belongs to the ABC transporter superfamily.</text>
</comment>
<evidence type="ECO:0000259" key="6">
    <source>
        <dbReference type="PROSITE" id="PS50893"/>
    </source>
</evidence>
<dbReference type="SUPFAM" id="SSF52540">
    <property type="entry name" value="P-loop containing nucleoside triphosphate hydrolases"/>
    <property type="match status" value="1"/>
</dbReference>
<sequence>MSDDDGDAVEPVLRVEGLETHYDSTEGFLDRLLGRSRRVRAVDGVDFDLRAGETLGVVGESGCGKTTLARSVLGLVEPTAGSVYHRGEDLTALSSAELRDRRKDLQYVFQDPLSSLNPRLTAGGIVGEPLDVHGLAAGAERDERVRELLETVGLKPNHAARYPHEFSGGQRQRLGIARALAVDPEVIVCDEPVSALDASVQAQILNLLSDLQAEFGLAYVFIAHDLRVIEHVSDRVAVMYLGEFVERGPTETVFEPPYHPYTEALLSAIPEPDPLWEGDGIRLTGTVPSPVDPPSGCRFHTRCPRLVPSAEYDLSGETWRSLTDLKLRAREADGVTSLTAARTSREGDGSPVDGGALDPADAIDPAGPTGPTEASRETFDALVREEFGLPDPLSDPDAEAAVAEAIDALRDDRIGEAAELLDAAFVSPCERRHPTEYDVGADHGIACLRYDGEFDEEAGTFADGSEPAGSAE</sequence>
<dbReference type="FunFam" id="3.40.50.300:FF:000016">
    <property type="entry name" value="Oligopeptide ABC transporter ATP-binding component"/>
    <property type="match status" value="1"/>
</dbReference>
<dbReference type="CDD" id="cd03257">
    <property type="entry name" value="ABC_NikE_OppD_transporters"/>
    <property type="match status" value="1"/>
</dbReference>
<dbReference type="InterPro" id="IPR013563">
    <property type="entry name" value="Oligopep_ABC_C"/>
</dbReference>
<dbReference type="NCBIfam" id="TIGR01727">
    <property type="entry name" value="oligo_HPY"/>
    <property type="match status" value="1"/>
</dbReference>
<keyword evidence="2" id="KW-0813">Transport</keyword>
<proteinExistence type="inferred from homology"/>
<dbReference type="InterPro" id="IPR003439">
    <property type="entry name" value="ABC_transporter-like_ATP-bd"/>
</dbReference>
<feature type="region of interest" description="Disordered" evidence="5">
    <location>
        <begin position="333"/>
        <end position="376"/>
    </location>
</feature>
<evidence type="ECO:0000256" key="1">
    <source>
        <dbReference type="ARBA" id="ARBA00005417"/>
    </source>
</evidence>
<keyword evidence="3" id="KW-0547">Nucleotide-binding</keyword>
<dbReference type="InterPro" id="IPR027417">
    <property type="entry name" value="P-loop_NTPase"/>
</dbReference>
<keyword evidence="8" id="KW-1185">Reference proteome</keyword>
<organism evidence="7 8">
    <name type="scientific">Halorubrum rubrum</name>
    <dbReference type="NCBI Taxonomy" id="1126240"/>
    <lineage>
        <taxon>Archaea</taxon>
        <taxon>Methanobacteriati</taxon>
        <taxon>Methanobacteriota</taxon>
        <taxon>Stenosarchaea group</taxon>
        <taxon>Halobacteria</taxon>
        <taxon>Halobacteriales</taxon>
        <taxon>Haloferacaceae</taxon>
        <taxon>Halorubrum</taxon>
    </lineage>
</organism>